<dbReference type="Pfam" id="PF00483">
    <property type="entry name" value="NTP_transferase"/>
    <property type="match status" value="1"/>
</dbReference>
<dbReference type="OrthoDB" id="9806359at2"/>
<feature type="domain" description="MannoseP isomerase/GMP-like beta-helix" evidence="9">
    <location>
        <begin position="297"/>
        <end position="349"/>
    </location>
</feature>
<dbReference type="PANTHER" id="PTHR46390:SF1">
    <property type="entry name" value="MANNOSE-1-PHOSPHATE GUANYLYLTRANSFERASE"/>
    <property type="match status" value="1"/>
</dbReference>
<feature type="domain" description="Nucleotidyl transferase" evidence="8">
    <location>
        <begin position="4"/>
        <end position="282"/>
    </location>
</feature>
<keyword evidence="3 10" id="KW-0808">Transferase</keyword>
<evidence type="ECO:0000259" key="8">
    <source>
        <dbReference type="Pfam" id="PF00483"/>
    </source>
</evidence>
<dbReference type="EMBL" id="LR134476">
    <property type="protein sequence ID" value="VEI13927.1"/>
    <property type="molecule type" value="Genomic_DNA"/>
</dbReference>
<keyword evidence="4 10" id="KW-0548">Nucleotidyltransferase</keyword>
<dbReference type="CDD" id="cd02509">
    <property type="entry name" value="GDP-M1P_Guanylyltransferase"/>
    <property type="match status" value="1"/>
</dbReference>
<organism evidence="10 11">
    <name type="scientific">Trueperella bialowiezensis</name>
    <dbReference type="NCBI Taxonomy" id="312285"/>
    <lineage>
        <taxon>Bacteria</taxon>
        <taxon>Bacillati</taxon>
        <taxon>Actinomycetota</taxon>
        <taxon>Actinomycetes</taxon>
        <taxon>Actinomycetales</taxon>
        <taxon>Actinomycetaceae</taxon>
        <taxon>Trueperella</taxon>
    </lineage>
</organism>
<evidence type="ECO:0000256" key="6">
    <source>
        <dbReference type="ARBA" id="ARBA00023134"/>
    </source>
</evidence>
<dbReference type="Gene3D" id="3.90.550.10">
    <property type="entry name" value="Spore Coat Polysaccharide Biosynthesis Protein SpsA, Chain A"/>
    <property type="match status" value="1"/>
</dbReference>
<evidence type="ECO:0000256" key="7">
    <source>
        <dbReference type="ARBA" id="ARBA00047343"/>
    </source>
</evidence>
<reference evidence="10 11" key="1">
    <citation type="submission" date="2018-12" db="EMBL/GenBank/DDBJ databases">
        <authorList>
            <consortium name="Pathogen Informatics"/>
        </authorList>
    </citation>
    <scope>NUCLEOTIDE SEQUENCE [LARGE SCALE GENOMIC DNA]</scope>
    <source>
        <strain evidence="10 11">NCTC13354</strain>
    </source>
</reference>
<keyword evidence="5" id="KW-0547">Nucleotide-binding</keyword>
<keyword evidence="11" id="KW-1185">Reference proteome</keyword>
<dbReference type="AlphaFoldDB" id="A0A3S4VBM2"/>
<sequence>MIHAIIPAGGAGTRLWPLSRQDHPKFLTDLTGAGRTLIQQTVDRLTLISTDITVVTGAGHKQAVAMQLPEIAQHNIIAEPSPRDSMAAIALAVAVISQRHGDVVVGSFAADHLIRDEAAFHAAVRDAQTAAELGYLVTIGITPDHPATGFGYIWEGEPIDGTQRARAVRQFVEKPDASTAQRYLDTGQYRWNAGMFVAKASVLLGALERFEPELHHGVMEIARAYDTDERAEVLERVWPTLKKIAIDHAIAEPLADDGGVAVVPAEMGWSDVGDFASLFEVTGGDVLTAPGGTSQPVIPVDSAGSLIVTHSKPIAIVGVPGVVVVETEDAILVTTRDKAQGVKDAVSQLPQLGLHHLR</sequence>
<protein>
    <recommendedName>
        <fullName evidence="2">mannose-1-phosphate guanylyltransferase</fullName>
        <ecNumber evidence="2">2.7.7.13</ecNumber>
    </recommendedName>
</protein>
<name>A0A3S4VBM2_9ACTO</name>
<dbReference type="InterPro" id="IPR049577">
    <property type="entry name" value="GMPP_N"/>
</dbReference>
<dbReference type="GO" id="GO:0009298">
    <property type="term" value="P:GDP-mannose biosynthetic process"/>
    <property type="evidence" value="ECO:0007669"/>
    <property type="project" value="TreeGrafter"/>
</dbReference>
<dbReference type="SUPFAM" id="SSF53448">
    <property type="entry name" value="Nucleotide-diphospho-sugar transferases"/>
    <property type="match status" value="1"/>
</dbReference>
<gene>
    <name evidence="10" type="primary">manC1</name>
    <name evidence="10" type="ORF">NCTC13354_01653</name>
</gene>
<evidence type="ECO:0000256" key="3">
    <source>
        <dbReference type="ARBA" id="ARBA00022679"/>
    </source>
</evidence>
<accession>A0A3S4VBM2</accession>
<dbReference type="InterPro" id="IPR029044">
    <property type="entry name" value="Nucleotide-diphossugar_trans"/>
</dbReference>
<dbReference type="Proteomes" id="UP000269542">
    <property type="component" value="Chromosome"/>
</dbReference>
<evidence type="ECO:0000313" key="11">
    <source>
        <dbReference type="Proteomes" id="UP000269542"/>
    </source>
</evidence>
<dbReference type="InterPro" id="IPR005835">
    <property type="entry name" value="NTP_transferase_dom"/>
</dbReference>
<dbReference type="FunFam" id="3.90.550.10:FF:000046">
    <property type="entry name" value="Mannose-1-phosphate guanylyltransferase (GDP)"/>
    <property type="match status" value="1"/>
</dbReference>
<dbReference type="Pfam" id="PF22640">
    <property type="entry name" value="ManC_GMP_beta-helix"/>
    <property type="match status" value="1"/>
</dbReference>
<keyword evidence="6" id="KW-0342">GTP-binding</keyword>
<dbReference type="SUPFAM" id="SSF159283">
    <property type="entry name" value="Guanosine diphospho-D-mannose pyrophosphorylase/mannose-6-phosphate isomerase linker domain"/>
    <property type="match status" value="1"/>
</dbReference>
<evidence type="ECO:0000256" key="2">
    <source>
        <dbReference type="ARBA" id="ARBA00012387"/>
    </source>
</evidence>
<dbReference type="InterPro" id="IPR051161">
    <property type="entry name" value="Mannose-6P_isomerase_type2"/>
</dbReference>
<evidence type="ECO:0000256" key="1">
    <source>
        <dbReference type="ARBA" id="ARBA00006115"/>
    </source>
</evidence>
<evidence type="ECO:0000256" key="5">
    <source>
        <dbReference type="ARBA" id="ARBA00022741"/>
    </source>
</evidence>
<dbReference type="GO" id="GO:0005525">
    <property type="term" value="F:GTP binding"/>
    <property type="evidence" value="ECO:0007669"/>
    <property type="project" value="UniProtKB-KW"/>
</dbReference>
<dbReference type="KEGG" id="tbw:NCTC13354_01653"/>
<dbReference type="GO" id="GO:0004475">
    <property type="term" value="F:mannose-1-phosphate guanylyltransferase (GTP) activity"/>
    <property type="evidence" value="ECO:0007669"/>
    <property type="project" value="UniProtKB-EC"/>
</dbReference>
<evidence type="ECO:0000313" key="10">
    <source>
        <dbReference type="EMBL" id="VEI13927.1"/>
    </source>
</evidence>
<evidence type="ECO:0000256" key="4">
    <source>
        <dbReference type="ARBA" id="ARBA00022695"/>
    </source>
</evidence>
<dbReference type="InterPro" id="IPR054566">
    <property type="entry name" value="ManC/GMP-like_b-helix"/>
</dbReference>
<dbReference type="PANTHER" id="PTHR46390">
    <property type="entry name" value="MANNOSE-1-PHOSPHATE GUANYLYLTRANSFERASE"/>
    <property type="match status" value="1"/>
</dbReference>
<dbReference type="RefSeq" id="WP_126416977.1">
    <property type="nucleotide sequence ID" value="NZ_LR134476.1"/>
</dbReference>
<proteinExistence type="inferred from homology"/>
<evidence type="ECO:0000259" key="9">
    <source>
        <dbReference type="Pfam" id="PF22640"/>
    </source>
</evidence>
<comment type="catalytic activity">
    <reaction evidence="7">
        <text>alpha-D-mannose 1-phosphate + GTP + H(+) = GDP-alpha-D-mannose + diphosphate</text>
        <dbReference type="Rhea" id="RHEA:15229"/>
        <dbReference type="ChEBI" id="CHEBI:15378"/>
        <dbReference type="ChEBI" id="CHEBI:33019"/>
        <dbReference type="ChEBI" id="CHEBI:37565"/>
        <dbReference type="ChEBI" id="CHEBI:57527"/>
        <dbReference type="ChEBI" id="CHEBI:58409"/>
        <dbReference type="EC" id="2.7.7.13"/>
    </reaction>
</comment>
<comment type="similarity">
    <text evidence="1">Belongs to the mannose-6-phosphate isomerase type 2 family.</text>
</comment>
<dbReference type="EC" id="2.7.7.13" evidence="2"/>